<gene>
    <name evidence="12" type="ORF">BpHYR1_005087</name>
</gene>
<sequence length="267" mass="30540">CLFGDDCFYAHPSREASEPAAARRVKSGKLLEERLTEEEPKPAQAQAPSSYFEALTGKQLAPEPNDLDLCVFDPAHTGHLKRQQTNAAASSLCPYFEKSLECPFASSCQYMHGEVCDVCSMACLHPFDSAQRDQHRKECVNQVEKEMEEAFAVQRSNERQCGICMETVWDKEKVNDRRFGILENCNHCFCLQCIRQWRASKSYENKIVKACPECRVKSDYVTPSKYWFDNEEEKKKIISDYKSNLGKTECKYYKRGEGTCPFGSNIN</sequence>
<keyword evidence="8 9" id="KW-0862">Zinc</keyword>
<dbReference type="STRING" id="10195.A0A3M7QYY9"/>
<dbReference type="InterPro" id="IPR001841">
    <property type="entry name" value="Znf_RING"/>
</dbReference>
<dbReference type="Gene3D" id="3.30.40.10">
    <property type="entry name" value="Zinc/RING finger domain, C3HC4 (zinc finger)"/>
    <property type="match status" value="1"/>
</dbReference>
<feature type="non-terminal residue" evidence="12">
    <location>
        <position position="1"/>
    </location>
</feature>
<dbReference type="InterPro" id="IPR045072">
    <property type="entry name" value="MKRN-like"/>
</dbReference>
<organism evidence="12 13">
    <name type="scientific">Brachionus plicatilis</name>
    <name type="common">Marine rotifer</name>
    <name type="synonym">Brachionus muelleri</name>
    <dbReference type="NCBI Taxonomy" id="10195"/>
    <lineage>
        <taxon>Eukaryota</taxon>
        <taxon>Metazoa</taxon>
        <taxon>Spiralia</taxon>
        <taxon>Gnathifera</taxon>
        <taxon>Rotifera</taxon>
        <taxon>Eurotatoria</taxon>
        <taxon>Monogononta</taxon>
        <taxon>Pseudotrocha</taxon>
        <taxon>Ploima</taxon>
        <taxon>Brachionidae</taxon>
        <taxon>Brachionus</taxon>
    </lineage>
</organism>
<dbReference type="PANTHER" id="PTHR11224:SF10">
    <property type="entry name" value="IP09428P-RELATED"/>
    <property type="match status" value="1"/>
</dbReference>
<dbReference type="PROSITE" id="PS00518">
    <property type="entry name" value="ZF_RING_1"/>
    <property type="match status" value="1"/>
</dbReference>
<accession>A0A3M7QYY9</accession>
<dbReference type="Pfam" id="PF00642">
    <property type="entry name" value="zf-CCCH"/>
    <property type="match status" value="1"/>
</dbReference>
<evidence type="ECO:0000256" key="5">
    <source>
        <dbReference type="ARBA" id="ARBA00022737"/>
    </source>
</evidence>
<dbReference type="InterPro" id="IPR000571">
    <property type="entry name" value="Znf_CCCH"/>
</dbReference>
<evidence type="ECO:0000256" key="9">
    <source>
        <dbReference type="PROSITE-ProRule" id="PRU00723"/>
    </source>
</evidence>
<dbReference type="GO" id="GO:0000209">
    <property type="term" value="P:protein polyubiquitination"/>
    <property type="evidence" value="ECO:0007669"/>
    <property type="project" value="InterPro"/>
</dbReference>
<dbReference type="InterPro" id="IPR017907">
    <property type="entry name" value="Znf_RING_CS"/>
</dbReference>
<dbReference type="PANTHER" id="PTHR11224">
    <property type="entry name" value="MAKORIN-RELATED"/>
    <property type="match status" value="1"/>
</dbReference>
<evidence type="ECO:0000256" key="3">
    <source>
        <dbReference type="ARBA" id="ARBA00022679"/>
    </source>
</evidence>
<dbReference type="GO" id="GO:0061630">
    <property type="term" value="F:ubiquitin protein ligase activity"/>
    <property type="evidence" value="ECO:0007669"/>
    <property type="project" value="UniProtKB-EC"/>
</dbReference>
<evidence type="ECO:0000313" key="12">
    <source>
        <dbReference type="EMBL" id="RNA16321.1"/>
    </source>
</evidence>
<dbReference type="SUPFAM" id="SSF57850">
    <property type="entry name" value="RING/U-box"/>
    <property type="match status" value="1"/>
</dbReference>
<comment type="catalytic activity">
    <reaction evidence="1">
        <text>S-ubiquitinyl-[E2 ubiquitin-conjugating enzyme]-L-cysteine + [acceptor protein]-L-lysine = [E2 ubiquitin-conjugating enzyme]-L-cysteine + N(6)-ubiquitinyl-[acceptor protein]-L-lysine.</text>
        <dbReference type="EC" id="2.3.2.27"/>
    </reaction>
</comment>
<dbReference type="PROSITE" id="PS50089">
    <property type="entry name" value="ZF_RING_2"/>
    <property type="match status" value="1"/>
</dbReference>
<evidence type="ECO:0000256" key="4">
    <source>
        <dbReference type="ARBA" id="ARBA00022723"/>
    </source>
</evidence>
<dbReference type="EMBL" id="REGN01004728">
    <property type="protein sequence ID" value="RNA16321.1"/>
    <property type="molecule type" value="Genomic_DNA"/>
</dbReference>
<protein>
    <recommendedName>
        <fullName evidence="2">RING-type E3 ubiquitin transferase</fullName>
        <ecNumber evidence="2">2.3.2.27</ecNumber>
    </recommendedName>
</protein>
<evidence type="ECO:0000313" key="13">
    <source>
        <dbReference type="Proteomes" id="UP000276133"/>
    </source>
</evidence>
<dbReference type="PROSITE" id="PS50103">
    <property type="entry name" value="ZF_C3H1"/>
    <property type="match status" value="3"/>
</dbReference>
<keyword evidence="4 9" id="KW-0479">Metal-binding</keyword>
<dbReference type="Pfam" id="PF00097">
    <property type="entry name" value="zf-C3HC4"/>
    <property type="match status" value="1"/>
</dbReference>
<feature type="domain" description="C3H1-type" evidence="11">
    <location>
        <begin position="244"/>
        <end position="267"/>
    </location>
</feature>
<evidence type="ECO:0000256" key="1">
    <source>
        <dbReference type="ARBA" id="ARBA00000900"/>
    </source>
</evidence>
<reference evidence="12 13" key="1">
    <citation type="journal article" date="2018" name="Sci. Rep.">
        <title>Genomic signatures of local adaptation to the degree of environmental predictability in rotifers.</title>
        <authorList>
            <person name="Franch-Gras L."/>
            <person name="Hahn C."/>
            <person name="Garcia-Roger E.M."/>
            <person name="Carmona M.J."/>
            <person name="Serra M."/>
            <person name="Gomez A."/>
        </authorList>
    </citation>
    <scope>NUCLEOTIDE SEQUENCE [LARGE SCALE GENOMIC DNA]</scope>
    <source>
        <strain evidence="12">HYR1</strain>
    </source>
</reference>
<keyword evidence="6 9" id="KW-0863">Zinc-finger</keyword>
<evidence type="ECO:0000256" key="7">
    <source>
        <dbReference type="ARBA" id="ARBA00022786"/>
    </source>
</evidence>
<feature type="zinc finger region" description="C3H1-type" evidence="9">
    <location>
        <begin position="244"/>
        <end position="267"/>
    </location>
</feature>
<dbReference type="Proteomes" id="UP000276133">
    <property type="component" value="Unassembled WGS sequence"/>
</dbReference>
<evidence type="ECO:0000256" key="2">
    <source>
        <dbReference type="ARBA" id="ARBA00012483"/>
    </source>
</evidence>
<feature type="domain" description="C3H1-type" evidence="11">
    <location>
        <begin position="87"/>
        <end position="115"/>
    </location>
</feature>
<keyword evidence="3" id="KW-0808">Transferase</keyword>
<evidence type="ECO:0000259" key="11">
    <source>
        <dbReference type="PROSITE" id="PS50103"/>
    </source>
</evidence>
<keyword evidence="13" id="KW-1185">Reference proteome</keyword>
<dbReference type="GO" id="GO:0016874">
    <property type="term" value="F:ligase activity"/>
    <property type="evidence" value="ECO:0007669"/>
    <property type="project" value="UniProtKB-KW"/>
</dbReference>
<evidence type="ECO:0000259" key="10">
    <source>
        <dbReference type="PROSITE" id="PS50089"/>
    </source>
</evidence>
<dbReference type="OrthoDB" id="411372at2759"/>
<proteinExistence type="predicted"/>
<dbReference type="FunFam" id="3.30.40.10:FF:000117">
    <property type="entry name" value="Probable E3 ubiquitin-protein ligase makorin-1"/>
    <property type="match status" value="1"/>
</dbReference>
<dbReference type="SMART" id="SM00184">
    <property type="entry name" value="RING"/>
    <property type="match status" value="1"/>
</dbReference>
<feature type="domain" description="RING-type" evidence="10">
    <location>
        <begin position="161"/>
        <end position="215"/>
    </location>
</feature>
<keyword evidence="5" id="KW-0677">Repeat</keyword>
<dbReference type="InterPro" id="IPR018957">
    <property type="entry name" value="Znf_C3HC4_RING-type"/>
</dbReference>
<feature type="zinc finger region" description="C3H1-type" evidence="9">
    <location>
        <begin position="1"/>
        <end position="14"/>
    </location>
</feature>
<comment type="caution">
    <text evidence="12">The sequence shown here is derived from an EMBL/GenBank/DDBJ whole genome shotgun (WGS) entry which is preliminary data.</text>
</comment>
<feature type="domain" description="C3H1-type" evidence="11">
    <location>
        <begin position="1"/>
        <end position="14"/>
    </location>
</feature>
<feature type="zinc finger region" description="C3H1-type" evidence="9">
    <location>
        <begin position="87"/>
        <end position="115"/>
    </location>
</feature>
<dbReference type="EC" id="2.3.2.27" evidence="2"/>
<dbReference type="AlphaFoldDB" id="A0A3M7QYY9"/>
<dbReference type="InterPro" id="IPR013083">
    <property type="entry name" value="Znf_RING/FYVE/PHD"/>
</dbReference>
<dbReference type="Gene3D" id="4.10.1000.10">
    <property type="entry name" value="Zinc finger, CCCH-type"/>
    <property type="match status" value="1"/>
</dbReference>
<keyword evidence="12" id="KW-0436">Ligase</keyword>
<keyword evidence="7" id="KW-0833">Ubl conjugation pathway</keyword>
<evidence type="ECO:0000256" key="8">
    <source>
        <dbReference type="ARBA" id="ARBA00022833"/>
    </source>
</evidence>
<dbReference type="Pfam" id="PF14608">
    <property type="entry name" value="zf-CCCH_2"/>
    <property type="match status" value="1"/>
</dbReference>
<evidence type="ECO:0000256" key="6">
    <source>
        <dbReference type="ARBA" id="ARBA00022771"/>
    </source>
</evidence>
<name>A0A3M7QYY9_BRAPC</name>
<dbReference type="GO" id="GO:0008270">
    <property type="term" value="F:zinc ion binding"/>
    <property type="evidence" value="ECO:0007669"/>
    <property type="project" value="UniProtKB-KW"/>
</dbReference>